<evidence type="ECO:0000256" key="2">
    <source>
        <dbReference type="ARBA" id="ARBA00022475"/>
    </source>
</evidence>
<evidence type="ECO:0000313" key="8">
    <source>
        <dbReference type="EMBL" id="SNY32609.1"/>
    </source>
</evidence>
<dbReference type="EMBL" id="OBDY01000004">
    <property type="protein sequence ID" value="SNY32609.1"/>
    <property type="molecule type" value="Genomic_DNA"/>
</dbReference>
<feature type="transmembrane region" description="Helical" evidence="7">
    <location>
        <begin position="413"/>
        <end position="433"/>
    </location>
</feature>
<evidence type="ECO:0000256" key="5">
    <source>
        <dbReference type="ARBA" id="ARBA00023136"/>
    </source>
</evidence>
<feature type="region of interest" description="Disordered" evidence="6">
    <location>
        <begin position="224"/>
        <end position="245"/>
    </location>
</feature>
<feature type="transmembrane region" description="Helical" evidence="7">
    <location>
        <begin position="153"/>
        <end position="179"/>
    </location>
</feature>
<evidence type="ECO:0000313" key="9">
    <source>
        <dbReference type="Proteomes" id="UP000219612"/>
    </source>
</evidence>
<sequence length="477" mass="47229">MRRNAVLLILISILSGFGSTAMSIAAGLWVLDLTGSVSFAALTAVCLYLPTFAGPWLGGLADRLPRRPLLIGTDLALGVVLLTLLAVHSAAGVWLIFAVLLFRGVSYVVSDAGETAILPSALPRELLGDVNGWRSSAQEGMKLVAPLAGAALYAWHGATPVILLSAAMPLLSAACYAFLRIGTAAAPTAQDAAGAASAAMGEAAAEPAARCGADAESAVRGGASAESAARGGAGTESAARGGARAEPAAWSGAGAEAAGASVVVARAQAGAEGGERRRGGLGEGLRALFGIADVRTPVVVAGVAIGMSGLCNAAVLSHLVHDLGLPSTHLGFLATAQGAGSIVGGLIVGRLLARSSPVAVAALGSVVFAAGCLSSSLPWWAAMITGSVLIGLGLPWALIAGITAVQTRTPDHLLGRVAATATTVMFGPVALGIPLGSALIHLGTVLPLWIAAAVTVTTAALARRRHPAAALPVGSAR</sequence>
<dbReference type="PANTHER" id="PTHR23513:SF6">
    <property type="entry name" value="MAJOR FACILITATOR SUPERFAMILY ASSOCIATED DOMAIN-CONTAINING PROTEIN"/>
    <property type="match status" value="1"/>
</dbReference>
<feature type="transmembrane region" description="Helical" evidence="7">
    <location>
        <begin position="360"/>
        <end position="381"/>
    </location>
</feature>
<gene>
    <name evidence="8" type="ORF">SAMN05421748_10413</name>
</gene>
<keyword evidence="2" id="KW-1003">Cell membrane</keyword>
<feature type="transmembrane region" description="Helical" evidence="7">
    <location>
        <begin position="439"/>
        <end position="462"/>
    </location>
</feature>
<feature type="transmembrane region" description="Helical" evidence="7">
    <location>
        <begin position="298"/>
        <end position="320"/>
    </location>
</feature>
<evidence type="ECO:0000256" key="4">
    <source>
        <dbReference type="ARBA" id="ARBA00022989"/>
    </source>
</evidence>
<comment type="subcellular location">
    <subcellularLocation>
        <location evidence="1">Cell membrane</location>
        <topology evidence="1">Multi-pass membrane protein</topology>
    </subcellularLocation>
</comment>
<feature type="transmembrane region" description="Helical" evidence="7">
    <location>
        <begin position="332"/>
        <end position="353"/>
    </location>
</feature>
<feature type="transmembrane region" description="Helical" evidence="7">
    <location>
        <begin position="35"/>
        <end position="57"/>
    </location>
</feature>
<evidence type="ECO:0000256" key="3">
    <source>
        <dbReference type="ARBA" id="ARBA00022692"/>
    </source>
</evidence>
<evidence type="ECO:0000256" key="6">
    <source>
        <dbReference type="SAM" id="MobiDB-lite"/>
    </source>
</evidence>
<proteinExistence type="predicted"/>
<dbReference type="InterPro" id="IPR036259">
    <property type="entry name" value="MFS_trans_sf"/>
</dbReference>
<dbReference type="Proteomes" id="UP000219612">
    <property type="component" value="Unassembled WGS sequence"/>
</dbReference>
<evidence type="ECO:0000256" key="7">
    <source>
        <dbReference type="SAM" id="Phobius"/>
    </source>
</evidence>
<dbReference type="GO" id="GO:0005886">
    <property type="term" value="C:plasma membrane"/>
    <property type="evidence" value="ECO:0007669"/>
    <property type="project" value="UniProtKB-SubCell"/>
</dbReference>
<dbReference type="SUPFAM" id="SSF103473">
    <property type="entry name" value="MFS general substrate transporter"/>
    <property type="match status" value="1"/>
</dbReference>
<accession>A0A285HA29</accession>
<keyword evidence="5 7" id="KW-0472">Membrane</keyword>
<dbReference type="GO" id="GO:0022857">
    <property type="term" value="F:transmembrane transporter activity"/>
    <property type="evidence" value="ECO:0007669"/>
    <property type="project" value="InterPro"/>
</dbReference>
<keyword evidence="9" id="KW-1185">Reference proteome</keyword>
<name>A0A285HA29_9ACTN</name>
<dbReference type="OrthoDB" id="3460055at2"/>
<dbReference type="PANTHER" id="PTHR23513">
    <property type="entry name" value="INTEGRAL MEMBRANE EFFLUX PROTEIN-RELATED"/>
    <property type="match status" value="1"/>
</dbReference>
<dbReference type="Pfam" id="PF07690">
    <property type="entry name" value="MFS_1"/>
    <property type="match status" value="2"/>
</dbReference>
<reference evidence="8 9" key="1">
    <citation type="submission" date="2017-09" db="EMBL/GenBank/DDBJ databases">
        <authorList>
            <person name="Ehlers B."/>
            <person name="Leendertz F.H."/>
        </authorList>
    </citation>
    <scope>NUCLEOTIDE SEQUENCE [LARGE SCALE GENOMIC DNA]</scope>
    <source>
        <strain evidence="8 9">CGMCC 4.6857</strain>
    </source>
</reference>
<dbReference type="AlphaFoldDB" id="A0A285HA29"/>
<keyword evidence="3 7" id="KW-0812">Transmembrane</keyword>
<feature type="transmembrane region" description="Helical" evidence="7">
    <location>
        <begin position="69"/>
        <end position="102"/>
    </location>
</feature>
<keyword evidence="4 7" id="KW-1133">Transmembrane helix</keyword>
<evidence type="ECO:0000256" key="1">
    <source>
        <dbReference type="ARBA" id="ARBA00004651"/>
    </source>
</evidence>
<organism evidence="8 9">
    <name type="scientific">Paractinoplanes atraurantiacus</name>
    <dbReference type="NCBI Taxonomy" id="1036182"/>
    <lineage>
        <taxon>Bacteria</taxon>
        <taxon>Bacillati</taxon>
        <taxon>Actinomycetota</taxon>
        <taxon>Actinomycetes</taxon>
        <taxon>Micromonosporales</taxon>
        <taxon>Micromonosporaceae</taxon>
        <taxon>Paractinoplanes</taxon>
    </lineage>
</organism>
<dbReference type="Gene3D" id="1.20.1250.20">
    <property type="entry name" value="MFS general substrate transporter like domains"/>
    <property type="match status" value="1"/>
</dbReference>
<feature type="transmembrane region" description="Helical" evidence="7">
    <location>
        <begin position="387"/>
        <end position="406"/>
    </location>
</feature>
<dbReference type="RefSeq" id="WP_097319935.1">
    <property type="nucleotide sequence ID" value="NZ_OBDY01000004.1"/>
</dbReference>
<protein>
    <submittedName>
        <fullName evidence="8">Major Facilitator Superfamily protein</fullName>
    </submittedName>
</protein>
<dbReference type="InterPro" id="IPR011701">
    <property type="entry name" value="MFS"/>
</dbReference>